<keyword evidence="6" id="KW-1003">Cell membrane</keyword>
<dbReference type="InterPro" id="IPR013525">
    <property type="entry name" value="ABC2_TM"/>
</dbReference>
<dbReference type="EMBL" id="JACHMU010000001">
    <property type="protein sequence ID" value="MBB5743197.1"/>
    <property type="molecule type" value="Genomic_DNA"/>
</dbReference>
<keyword evidence="9" id="KW-1185">Reference proteome</keyword>
<proteinExistence type="inferred from homology"/>
<dbReference type="InterPro" id="IPR047817">
    <property type="entry name" value="ABC2_TM_bact-type"/>
</dbReference>
<dbReference type="PIRSF" id="PIRSF006648">
    <property type="entry name" value="DrrB"/>
    <property type="match status" value="1"/>
</dbReference>
<evidence type="ECO:0000256" key="1">
    <source>
        <dbReference type="ARBA" id="ARBA00004141"/>
    </source>
</evidence>
<feature type="transmembrane region" description="Helical" evidence="6">
    <location>
        <begin position="240"/>
        <end position="258"/>
    </location>
</feature>
<dbReference type="PANTHER" id="PTHR43027">
    <property type="entry name" value="DOXORUBICIN RESISTANCE ABC TRANSPORTER PERMEASE PROTEIN DRRC-RELATED"/>
    <property type="match status" value="1"/>
</dbReference>
<evidence type="ECO:0000256" key="5">
    <source>
        <dbReference type="ARBA" id="ARBA00023251"/>
    </source>
</evidence>
<name>A0A7W9CCQ4_9MICO</name>
<feature type="transmembrane region" description="Helical" evidence="6">
    <location>
        <begin position="151"/>
        <end position="173"/>
    </location>
</feature>
<comment type="similarity">
    <text evidence="6">Belongs to the ABC-2 integral membrane protein family.</text>
</comment>
<keyword evidence="4 6" id="KW-0472">Membrane</keyword>
<dbReference type="InterPro" id="IPR000412">
    <property type="entry name" value="ABC_2_transport"/>
</dbReference>
<dbReference type="Proteomes" id="UP000517712">
    <property type="component" value="Unassembled WGS sequence"/>
</dbReference>
<keyword evidence="5" id="KW-0046">Antibiotic resistance</keyword>
<feature type="transmembrane region" description="Helical" evidence="6">
    <location>
        <begin position="35"/>
        <end position="53"/>
    </location>
</feature>
<keyword evidence="6" id="KW-0813">Transport</keyword>
<comment type="caution">
    <text evidence="8">The sequence shown here is derived from an EMBL/GenBank/DDBJ whole genome shotgun (WGS) entry which is preliminary data.</text>
</comment>
<evidence type="ECO:0000256" key="6">
    <source>
        <dbReference type="RuleBase" id="RU361157"/>
    </source>
</evidence>
<feature type="transmembrane region" description="Helical" evidence="6">
    <location>
        <begin position="116"/>
        <end position="145"/>
    </location>
</feature>
<reference evidence="8 9" key="1">
    <citation type="submission" date="2020-08" db="EMBL/GenBank/DDBJ databases">
        <title>Sequencing the genomes of 1000 actinobacteria strains.</title>
        <authorList>
            <person name="Klenk H.-P."/>
        </authorList>
    </citation>
    <scope>NUCLEOTIDE SEQUENCE [LARGE SCALE GENOMIC DNA]</scope>
    <source>
        <strain evidence="8 9">DSM 24823</strain>
    </source>
</reference>
<dbReference type="PROSITE" id="PS51012">
    <property type="entry name" value="ABC_TM2"/>
    <property type="match status" value="1"/>
</dbReference>
<sequence>MTVTTMLPVIARRPGAKAWARMIQTEARMILRDPANIIIPLALPVLLLVMNGLSLENPREEVRPGITVLDLYAVPVVLSLVVTIIAVMNFPGYLATYRKTRVLRRLAVTPASPAMVLIAQIVVSFLQMVCGIVIACGIAIVFFGARLPQDLPMAVLVLLALCTAMYAVGMIVASVAPTPNAAAAIGLVAFFGMAALGGMFGPADNLPPQLSEIGSWLPFGAAVEAFQATWQGEQVSLQNWASLAATTILGIGVAAALFRWE</sequence>
<dbReference type="GO" id="GO:0043190">
    <property type="term" value="C:ATP-binding cassette (ABC) transporter complex"/>
    <property type="evidence" value="ECO:0007669"/>
    <property type="project" value="InterPro"/>
</dbReference>
<evidence type="ECO:0000256" key="3">
    <source>
        <dbReference type="ARBA" id="ARBA00022989"/>
    </source>
</evidence>
<evidence type="ECO:0000313" key="8">
    <source>
        <dbReference type="EMBL" id="MBB5743197.1"/>
    </source>
</evidence>
<feature type="domain" description="ABC transmembrane type-2" evidence="7">
    <location>
        <begin position="35"/>
        <end position="261"/>
    </location>
</feature>
<keyword evidence="2 6" id="KW-0812">Transmembrane</keyword>
<gene>
    <name evidence="8" type="ORF">HD600_001694</name>
</gene>
<evidence type="ECO:0000256" key="2">
    <source>
        <dbReference type="ARBA" id="ARBA00022692"/>
    </source>
</evidence>
<dbReference type="AlphaFoldDB" id="A0A7W9CCQ4"/>
<keyword evidence="3 6" id="KW-1133">Transmembrane helix</keyword>
<dbReference type="InterPro" id="IPR052902">
    <property type="entry name" value="ABC-2_transporter"/>
</dbReference>
<protein>
    <recommendedName>
        <fullName evidence="6">Transport permease protein</fullName>
    </recommendedName>
</protein>
<evidence type="ECO:0000256" key="4">
    <source>
        <dbReference type="ARBA" id="ARBA00023136"/>
    </source>
</evidence>
<dbReference type="GO" id="GO:0046677">
    <property type="term" value="P:response to antibiotic"/>
    <property type="evidence" value="ECO:0007669"/>
    <property type="project" value="UniProtKB-KW"/>
</dbReference>
<dbReference type="RefSeq" id="WP_184282971.1">
    <property type="nucleotide sequence ID" value="NZ_BAAAPG010000001.1"/>
</dbReference>
<accession>A0A7W9CCQ4</accession>
<feature type="transmembrane region" description="Helical" evidence="6">
    <location>
        <begin position="180"/>
        <end position="200"/>
    </location>
</feature>
<comment type="subcellular location">
    <subcellularLocation>
        <location evidence="6">Cell membrane</location>
        <topology evidence="6">Multi-pass membrane protein</topology>
    </subcellularLocation>
    <subcellularLocation>
        <location evidence="1">Membrane</location>
        <topology evidence="1">Multi-pass membrane protein</topology>
    </subcellularLocation>
</comment>
<evidence type="ECO:0000259" key="7">
    <source>
        <dbReference type="PROSITE" id="PS51012"/>
    </source>
</evidence>
<dbReference type="GO" id="GO:0140359">
    <property type="term" value="F:ABC-type transporter activity"/>
    <property type="evidence" value="ECO:0007669"/>
    <property type="project" value="InterPro"/>
</dbReference>
<dbReference type="PANTHER" id="PTHR43027:SF2">
    <property type="entry name" value="TRANSPORT PERMEASE PROTEIN"/>
    <property type="match status" value="1"/>
</dbReference>
<feature type="transmembrane region" description="Helical" evidence="6">
    <location>
        <begin position="73"/>
        <end position="95"/>
    </location>
</feature>
<evidence type="ECO:0000313" key="9">
    <source>
        <dbReference type="Proteomes" id="UP000517712"/>
    </source>
</evidence>
<dbReference type="Pfam" id="PF01061">
    <property type="entry name" value="ABC2_membrane"/>
    <property type="match status" value="1"/>
</dbReference>
<organism evidence="8 9">
    <name type="scientific">Microbacterium ginsengiterrae</name>
    <dbReference type="NCBI Taxonomy" id="546115"/>
    <lineage>
        <taxon>Bacteria</taxon>
        <taxon>Bacillati</taxon>
        <taxon>Actinomycetota</taxon>
        <taxon>Actinomycetes</taxon>
        <taxon>Micrococcales</taxon>
        <taxon>Microbacteriaceae</taxon>
        <taxon>Microbacterium</taxon>
    </lineage>
</organism>